<organism evidence="1 2">
    <name type="scientific">Paenibacillus oralis</name>
    <dbReference type="NCBI Taxonomy" id="2490856"/>
    <lineage>
        <taxon>Bacteria</taxon>
        <taxon>Bacillati</taxon>
        <taxon>Bacillota</taxon>
        <taxon>Bacilli</taxon>
        <taxon>Bacillales</taxon>
        <taxon>Paenibacillaceae</taxon>
        <taxon>Paenibacillus</taxon>
    </lineage>
</organism>
<dbReference type="RefSeq" id="WP_128633875.1">
    <property type="nucleotide sequence ID" value="NZ_RRCN01000001.1"/>
</dbReference>
<dbReference type="EMBL" id="RRCN01000001">
    <property type="protein sequence ID" value="RRJ66080.1"/>
    <property type="molecule type" value="Genomic_DNA"/>
</dbReference>
<protein>
    <submittedName>
        <fullName evidence="1">Uncharacterized protein</fullName>
    </submittedName>
</protein>
<dbReference type="AlphaFoldDB" id="A0A3P3U772"/>
<evidence type="ECO:0000313" key="1">
    <source>
        <dbReference type="EMBL" id="RRJ66080.1"/>
    </source>
</evidence>
<sequence length="348" mass="39712">MNDKLSIIYEPQPYIKDPRLLTSLCIYYDNVMLFHHTDITNDYSERLDTQSEELNEFLLGPFDILSSEGFIDIYTPEKVTKLFPEINQLELAIERIDENDDGIVLRLSDSNLDDLTNSIITSLNSKIVGKPTTVKDLIRSIYLYSVAKTYNIPVLTDRKYPLNNTLAIEQKVRMVSDSLAMMTINKFALPELCTLNVEDILFSREKLKDELIEFRTGILDLTYFLCKNLDGDNLKDLHYECSLLVETKIKASIMSLEKAITKNKNSRIRNLIFNAAKLILTGGNIFLTGGGIKDIISNGASLLDISKALIDTNIPEQRIASFTYRINRILSKSNRTTGQFLKPKRTRF</sequence>
<gene>
    <name evidence="1" type="ORF">EHV15_26575</name>
</gene>
<dbReference type="Proteomes" id="UP000267017">
    <property type="component" value="Unassembled WGS sequence"/>
</dbReference>
<evidence type="ECO:0000313" key="2">
    <source>
        <dbReference type="Proteomes" id="UP000267017"/>
    </source>
</evidence>
<name>A0A3P3U772_9BACL</name>
<accession>A0A3P3U772</accession>
<dbReference type="OrthoDB" id="9987356at2"/>
<comment type="caution">
    <text evidence="1">The sequence shown here is derived from an EMBL/GenBank/DDBJ whole genome shotgun (WGS) entry which is preliminary data.</text>
</comment>
<reference evidence="1 2" key="1">
    <citation type="submission" date="2018-11" db="EMBL/GenBank/DDBJ databases">
        <title>Genome sequencing of Paenibacillus sp. KCOM 3021 (= ChDC PVNT-B20).</title>
        <authorList>
            <person name="Kook J.-K."/>
            <person name="Park S.-N."/>
            <person name="Lim Y.K."/>
        </authorList>
    </citation>
    <scope>NUCLEOTIDE SEQUENCE [LARGE SCALE GENOMIC DNA]</scope>
    <source>
        <strain evidence="1 2">KCOM 3021</strain>
    </source>
</reference>
<keyword evidence="2" id="KW-1185">Reference proteome</keyword>
<proteinExistence type="predicted"/>